<name>A0A369JME7_HYPMA</name>
<dbReference type="Gene3D" id="3.30.40.10">
    <property type="entry name" value="Zinc/RING finger domain, C3HC4 (zinc finger)"/>
    <property type="match status" value="1"/>
</dbReference>
<dbReference type="InterPro" id="IPR052727">
    <property type="entry name" value="Rab4/Rab5_effector"/>
</dbReference>
<protein>
    <submittedName>
        <fullName evidence="7">Rabenosyn-5</fullName>
    </submittedName>
</protein>
<dbReference type="Pfam" id="PF11464">
    <property type="entry name" value="Rbsn"/>
    <property type="match status" value="1"/>
</dbReference>
<keyword evidence="1" id="KW-0479">Metal-binding</keyword>
<feature type="region of interest" description="Disordered" evidence="5">
    <location>
        <begin position="1"/>
        <end position="45"/>
    </location>
</feature>
<evidence type="ECO:0000256" key="2">
    <source>
        <dbReference type="ARBA" id="ARBA00022771"/>
    </source>
</evidence>
<dbReference type="InterPro" id="IPR036531">
    <property type="entry name" value="Rbsn_Rab-bd_sf"/>
</dbReference>
<dbReference type="OrthoDB" id="166134at2759"/>
<dbReference type="InterPro" id="IPR013083">
    <property type="entry name" value="Znf_RING/FYVE/PHD"/>
</dbReference>
<dbReference type="Proteomes" id="UP000076154">
    <property type="component" value="Unassembled WGS sequence"/>
</dbReference>
<evidence type="ECO:0000256" key="1">
    <source>
        <dbReference type="ARBA" id="ARBA00022723"/>
    </source>
</evidence>
<proteinExistence type="predicted"/>
<comment type="caution">
    <text evidence="7">The sequence shown here is derived from an EMBL/GenBank/DDBJ whole genome shotgun (WGS) entry which is preliminary data.</text>
</comment>
<dbReference type="EMBL" id="LUEZ02000055">
    <property type="protein sequence ID" value="RDB21565.1"/>
    <property type="molecule type" value="Genomic_DNA"/>
</dbReference>
<dbReference type="InterPro" id="IPR011011">
    <property type="entry name" value="Znf_FYVE_PHD"/>
</dbReference>
<dbReference type="GO" id="GO:0008270">
    <property type="term" value="F:zinc ion binding"/>
    <property type="evidence" value="ECO:0007669"/>
    <property type="project" value="UniProtKB-KW"/>
</dbReference>
<organism evidence="7 8">
    <name type="scientific">Hypsizygus marmoreus</name>
    <name type="common">White beech mushroom</name>
    <name type="synonym">Agaricus marmoreus</name>
    <dbReference type="NCBI Taxonomy" id="39966"/>
    <lineage>
        <taxon>Eukaryota</taxon>
        <taxon>Fungi</taxon>
        <taxon>Dikarya</taxon>
        <taxon>Basidiomycota</taxon>
        <taxon>Agaricomycotina</taxon>
        <taxon>Agaricomycetes</taxon>
        <taxon>Agaricomycetidae</taxon>
        <taxon>Agaricales</taxon>
        <taxon>Tricholomatineae</taxon>
        <taxon>Lyophyllaceae</taxon>
        <taxon>Hypsizygus</taxon>
    </lineage>
</organism>
<dbReference type="PANTHER" id="PTHR13510:SF44">
    <property type="entry name" value="RABENOSYN-5"/>
    <property type="match status" value="1"/>
</dbReference>
<dbReference type="InterPro" id="IPR000306">
    <property type="entry name" value="Znf_FYVE"/>
</dbReference>
<dbReference type="STRING" id="39966.A0A369JME7"/>
<dbReference type="SUPFAM" id="SSF140125">
    <property type="entry name" value="Rabenosyn-5 Rab-binding domain-like"/>
    <property type="match status" value="1"/>
</dbReference>
<keyword evidence="2 4" id="KW-0863">Zinc-finger</keyword>
<sequence>MPDPVPYQAYRSKRHSHTPSNPHLVPNVSPPPISRPSSIARSPSPRLNYVSLDKEKDSIAAFAFPNGDSSEPGSPAPVVVVGPEHTNANGIPLSLETPHTNGLYDALSDSSRPLRMPELIGDNEPPTPLRMSTGPSSTIASEVESSASSSHSRNVSNPGKRTSTFRRVPLRSVRSPLPSSPLGPNHSTPSHSRNVSVSSVTRNPLPFQDPPSTSSPIPSLAERPLPPISPEPFSKSGDRHSHRSVTTFNEAPPSSILPSPPLAQSSSNDSNSASSSATPASKPPQPIQAPYRPGFQPKGLYRHLTDDFLAIRHQKREGTEDGGRGSAMKRVEQAKLSRRLQKLIDLHFPDTTSKSGTALEGSLIGRRKSRAIDVGGRVDTASNNRRASSFFDLDIRNLSISDAAGLWRGVVGGSQVHEIRAAEQRITPWQDDAEVTKCPLCTTLFHPLTNRKHHCRLCGQIICALPIKRPQRPAPCSLLFVVDPKTRKIEEVGEGVDYGVRRRRADSLNAGKDATPEDKFLKGVRICRLCRPILLRRQYQQEVIHVPLIVQLYEAFIGLEHDIEESLSHFQDLVLSMSQNDHPPKEASATRKRLLDAFAQYDALAKRIRTLPCPNGPGSSQDRVQLAVMTRASLFLQKNMFPLQSLPTAKKAPTKLPAQPATTNATGGHHIDPESKIAFALQPLLEQEALLESFVDEAQAQRKFEDVKTLKTNLVEIRAEIEKIALNVEGGMRND</sequence>
<feature type="region of interest" description="Disordered" evidence="5">
    <location>
        <begin position="64"/>
        <end position="298"/>
    </location>
</feature>
<dbReference type="InParanoid" id="A0A369JME7"/>
<feature type="compositionally biased region" description="Low complexity" evidence="5">
    <location>
        <begin position="251"/>
        <end position="280"/>
    </location>
</feature>
<feature type="compositionally biased region" description="Low complexity" evidence="5">
    <location>
        <begin position="166"/>
        <end position="204"/>
    </location>
</feature>
<feature type="compositionally biased region" description="Low complexity" evidence="5">
    <location>
        <begin position="35"/>
        <end position="45"/>
    </location>
</feature>
<feature type="compositionally biased region" description="Low complexity" evidence="5">
    <location>
        <begin position="136"/>
        <end position="157"/>
    </location>
</feature>
<keyword evidence="8" id="KW-1185">Reference proteome</keyword>
<evidence type="ECO:0000256" key="5">
    <source>
        <dbReference type="SAM" id="MobiDB-lite"/>
    </source>
</evidence>
<accession>A0A369JME7</accession>
<dbReference type="Gene3D" id="4.10.860.20">
    <property type="entry name" value="Rabenosyn, Rab binding domain"/>
    <property type="match status" value="1"/>
</dbReference>
<evidence type="ECO:0000313" key="8">
    <source>
        <dbReference type="Proteomes" id="UP000076154"/>
    </source>
</evidence>
<dbReference type="SUPFAM" id="SSF57903">
    <property type="entry name" value="FYVE/PHD zinc finger"/>
    <property type="match status" value="1"/>
</dbReference>
<evidence type="ECO:0000313" key="7">
    <source>
        <dbReference type="EMBL" id="RDB21565.1"/>
    </source>
</evidence>
<dbReference type="PANTHER" id="PTHR13510">
    <property type="entry name" value="FYVE-FINGER-CONTAINING RAB5 EFFECTOR PROTEIN RABENOSYN-5-RELATED"/>
    <property type="match status" value="1"/>
</dbReference>
<dbReference type="PROSITE" id="PS50178">
    <property type="entry name" value="ZF_FYVE"/>
    <property type="match status" value="1"/>
</dbReference>
<dbReference type="InterPro" id="IPR017455">
    <property type="entry name" value="Znf_FYVE-rel"/>
</dbReference>
<feature type="compositionally biased region" description="Low complexity" evidence="5">
    <location>
        <begin position="69"/>
        <end position="84"/>
    </location>
</feature>
<dbReference type="InterPro" id="IPR021565">
    <property type="entry name" value="Rbsn_Rab-bd"/>
</dbReference>
<gene>
    <name evidence="7" type="primary">RBSN</name>
    <name evidence="7" type="ORF">Hypma_011487</name>
</gene>
<evidence type="ECO:0000259" key="6">
    <source>
        <dbReference type="PROSITE" id="PS50178"/>
    </source>
</evidence>
<evidence type="ECO:0000256" key="3">
    <source>
        <dbReference type="ARBA" id="ARBA00022833"/>
    </source>
</evidence>
<dbReference type="AlphaFoldDB" id="A0A369JME7"/>
<reference evidence="7" key="1">
    <citation type="submission" date="2018-04" db="EMBL/GenBank/DDBJ databases">
        <title>Whole genome sequencing of Hypsizygus marmoreus.</title>
        <authorList>
            <person name="Choi I.-G."/>
            <person name="Min B."/>
            <person name="Kim J.-G."/>
            <person name="Kim S."/>
            <person name="Oh Y.-L."/>
            <person name="Kong W.-S."/>
            <person name="Park H."/>
            <person name="Jeong J."/>
            <person name="Song E.-S."/>
        </authorList>
    </citation>
    <scope>NUCLEOTIDE SEQUENCE [LARGE SCALE GENOMIC DNA]</scope>
    <source>
        <strain evidence="7">51987-8</strain>
    </source>
</reference>
<dbReference type="CDD" id="cd15737">
    <property type="entry name" value="FYVE2_Vac1p_like"/>
    <property type="match status" value="1"/>
</dbReference>
<dbReference type="SMART" id="SM00064">
    <property type="entry name" value="FYVE"/>
    <property type="match status" value="1"/>
</dbReference>
<feature type="domain" description="FYVE-type" evidence="6">
    <location>
        <begin position="432"/>
        <end position="535"/>
    </location>
</feature>
<dbReference type="Pfam" id="PF01363">
    <property type="entry name" value="FYVE"/>
    <property type="match status" value="1"/>
</dbReference>
<keyword evidence="3" id="KW-0862">Zinc</keyword>
<evidence type="ECO:0000256" key="4">
    <source>
        <dbReference type="PROSITE-ProRule" id="PRU00091"/>
    </source>
</evidence>